<reference evidence="3" key="1">
    <citation type="submission" date="2021-02" db="EMBL/GenBank/DDBJ databases">
        <authorList>
            <person name="Nowell W R."/>
        </authorList>
    </citation>
    <scope>NUCLEOTIDE SEQUENCE</scope>
</reference>
<gene>
    <name evidence="7" type="ORF">BYL167_LOCUS8612</name>
    <name evidence="2" type="ORF">CJN711_LOCUS27569</name>
    <name evidence="5" type="ORF">GIL414_LOCUS6589</name>
    <name evidence="3" type="ORF">KQP761_LOCUS30902</name>
    <name evidence="4" type="ORF">MBJ925_LOCUS13697</name>
    <name evidence="6" type="ORF">SMN809_LOCUS6715</name>
</gene>
<evidence type="ECO:0000313" key="3">
    <source>
        <dbReference type="EMBL" id="CAF1655575.1"/>
    </source>
</evidence>
<evidence type="ECO:0000313" key="5">
    <source>
        <dbReference type="EMBL" id="CAF3901668.1"/>
    </source>
</evidence>
<sequence length="229" mass="26346">MANNINHDNDVTLILKAVSDQRNEIDALYGTLEQEVQHLQPNGQPIGQGQHVINSSIVDVQCGIIDDFIKTHMGDIKEEILELKQSHPIVQARSGTNMFSNDGMHFIKCTTAHIPAAIYVDRNAPIYRVFLKLLRGLALNHMEHLIRTGNQGSPYRKTFKHVCKMMSQHSIYVDRDAHQHWLEHEGGNQRAYQNAFGEVQRMLDQLEDNIPIWLGQLRELRQRRENRIA</sequence>
<feature type="coiled-coil region" evidence="1">
    <location>
        <begin position="189"/>
        <end position="223"/>
    </location>
</feature>
<evidence type="ECO:0000313" key="6">
    <source>
        <dbReference type="EMBL" id="CAF3902570.1"/>
    </source>
</evidence>
<dbReference type="EMBL" id="CAJOBJ010001894">
    <property type="protein sequence ID" value="CAF3901668.1"/>
    <property type="molecule type" value="Genomic_DNA"/>
</dbReference>
<dbReference type="Proteomes" id="UP000676336">
    <property type="component" value="Unassembled WGS sequence"/>
</dbReference>
<dbReference type="EMBL" id="CAJOBH010002387">
    <property type="protein sequence ID" value="CAF3903812.1"/>
    <property type="molecule type" value="Genomic_DNA"/>
</dbReference>
<dbReference type="Proteomes" id="UP000681720">
    <property type="component" value="Unassembled WGS sequence"/>
</dbReference>
<comment type="caution">
    <text evidence="3">The sequence shown here is derived from an EMBL/GenBank/DDBJ whole genome shotgun (WGS) entry which is preliminary data.</text>
</comment>
<evidence type="ECO:0000313" key="7">
    <source>
        <dbReference type="EMBL" id="CAF3903812.1"/>
    </source>
</evidence>
<evidence type="ECO:0000313" key="8">
    <source>
        <dbReference type="Proteomes" id="UP000663834"/>
    </source>
</evidence>
<dbReference type="Proteomes" id="UP000663834">
    <property type="component" value="Unassembled WGS sequence"/>
</dbReference>
<organism evidence="3 8">
    <name type="scientific">Rotaria magnacalcarata</name>
    <dbReference type="NCBI Taxonomy" id="392030"/>
    <lineage>
        <taxon>Eukaryota</taxon>
        <taxon>Metazoa</taxon>
        <taxon>Spiralia</taxon>
        <taxon>Gnathifera</taxon>
        <taxon>Rotifera</taxon>
        <taxon>Eurotatoria</taxon>
        <taxon>Bdelloidea</taxon>
        <taxon>Philodinida</taxon>
        <taxon>Philodinidae</taxon>
        <taxon>Rotaria</taxon>
    </lineage>
</organism>
<dbReference type="AlphaFoldDB" id="A0A816EYX5"/>
<dbReference type="EMBL" id="CAJNOW010017194">
    <property type="protein sequence ID" value="CAF1655575.1"/>
    <property type="molecule type" value="Genomic_DNA"/>
</dbReference>
<keyword evidence="1" id="KW-0175">Coiled coil</keyword>
<evidence type="ECO:0000313" key="4">
    <source>
        <dbReference type="EMBL" id="CAF2053986.1"/>
    </source>
</evidence>
<proteinExistence type="predicted"/>
<evidence type="ECO:0000313" key="2">
    <source>
        <dbReference type="EMBL" id="CAF1506796.1"/>
    </source>
</evidence>
<dbReference type="EMBL" id="CAJNRE010006353">
    <property type="protein sequence ID" value="CAF2053986.1"/>
    <property type="molecule type" value="Genomic_DNA"/>
</dbReference>
<protein>
    <submittedName>
        <fullName evidence="3">Uncharacterized protein</fullName>
    </submittedName>
</protein>
<dbReference type="EMBL" id="CAJOBI010001851">
    <property type="protein sequence ID" value="CAF3902570.1"/>
    <property type="molecule type" value="Genomic_DNA"/>
</dbReference>
<dbReference type="Proteomes" id="UP000663824">
    <property type="component" value="Unassembled WGS sequence"/>
</dbReference>
<dbReference type="OrthoDB" id="10374046at2759"/>
<dbReference type="Proteomes" id="UP000663855">
    <property type="component" value="Unassembled WGS sequence"/>
</dbReference>
<dbReference type="Proteomes" id="UP000681967">
    <property type="component" value="Unassembled WGS sequence"/>
</dbReference>
<evidence type="ECO:0000256" key="1">
    <source>
        <dbReference type="SAM" id="Coils"/>
    </source>
</evidence>
<accession>A0A816EYX5</accession>
<name>A0A816EYX5_9BILA</name>
<dbReference type="EMBL" id="CAJNOV010013041">
    <property type="protein sequence ID" value="CAF1506796.1"/>
    <property type="molecule type" value="Genomic_DNA"/>
</dbReference>